<evidence type="ECO:0000313" key="2">
    <source>
        <dbReference type="Proteomes" id="UP001180737"/>
    </source>
</evidence>
<dbReference type="Proteomes" id="UP001180737">
    <property type="component" value="Unassembled WGS sequence"/>
</dbReference>
<sequence>MCSELSADLPDEDLGECLDDAIDMYRMGSKPRCEEVEYLGMVREAIDRIEEGS</sequence>
<organism evidence="1 2">
    <name type="scientific">Streptomyces gottesmaniae</name>
    <dbReference type="NCBI Taxonomy" id="3075518"/>
    <lineage>
        <taxon>Bacteria</taxon>
        <taxon>Bacillati</taxon>
        <taxon>Actinomycetota</taxon>
        <taxon>Actinomycetes</taxon>
        <taxon>Kitasatosporales</taxon>
        <taxon>Streptomycetaceae</taxon>
        <taxon>Streptomyces</taxon>
    </lineage>
</organism>
<name>A0ABU2Z243_9ACTN</name>
<proteinExistence type="predicted"/>
<comment type="caution">
    <text evidence="1">The sequence shown here is derived from an EMBL/GenBank/DDBJ whole genome shotgun (WGS) entry which is preliminary data.</text>
</comment>
<protein>
    <submittedName>
        <fullName evidence="1">Uncharacterized protein</fullName>
    </submittedName>
</protein>
<evidence type="ECO:0000313" key="1">
    <source>
        <dbReference type="EMBL" id="MDT0570652.1"/>
    </source>
</evidence>
<keyword evidence="2" id="KW-1185">Reference proteome</keyword>
<dbReference type="RefSeq" id="WP_311591234.1">
    <property type="nucleotide sequence ID" value="NZ_JAVRFJ010000023.1"/>
</dbReference>
<reference evidence="1" key="1">
    <citation type="submission" date="2024-05" db="EMBL/GenBank/DDBJ databases">
        <title>30 novel species of actinomycetes from the DSMZ collection.</title>
        <authorList>
            <person name="Nouioui I."/>
        </authorList>
    </citation>
    <scope>NUCLEOTIDE SEQUENCE</scope>
    <source>
        <strain evidence="1">DSM 3412</strain>
    </source>
</reference>
<accession>A0ABU2Z243</accession>
<dbReference type="EMBL" id="JAVRFJ010000023">
    <property type="protein sequence ID" value="MDT0570652.1"/>
    <property type="molecule type" value="Genomic_DNA"/>
</dbReference>
<gene>
    <name evidence="1" type="ORF">RM704_24880</name>
</gene>